<dbReference type="RefSeq" id="WP_254756944.1">
    <property type="nucleotide sequence ID" value="NZ_JANCLT010000001.1"/>
</dbReference>
<reference evidence="1" key="1">
    <citation type="submission" date="2022-07" db="EMBL/GenBank/DDBJ databases">
        <authorList>
            <person name="Li W.-J."/>
            <person name="Deng Q.-Q."/>
        </authorList>
    </citation>
    <scope>NUCLEOTIDE SEQUENCE</scope>
    <source>
        <strain evidence="1">SYSU M60031</strain>
    </source>
</reference>
<name>A0AA42BPB3_9BACI</name>
<gene>
    <name evidence="1" type="ORF">NK662_02325</name>
</gene>
<evidence type="ECO:0000313" key="2">
    <source>
        <dbReference type="Proteomes" id="UP001156102"/>
    </source>
</evidence>
<evidence type="ECO:0000313" key="1">
    <source>
        <dbReference type="EMBL" id="MCP8967374.1"/>
    </source>
</evidence>
<protein>
    <submittedName>
        <fullName evidence="1">YslB family protein</fullName>
    </submittedName>
</protein>
<dbReference type="Proteomes" id="UP001156102">
    <property type="component" value="Unassembled WGS sequence"/>
</dbReference>
<dbReference type="EMBL" id="JANCLT010000001">
    <property type="protein sequence ID" value="MCP8967374.1"/>
    <property type="molecule type" value="Genomic_DNA"/>
</dbReference>
<dbReference type="InterPro" id="IPR024096">
    <property type="entry name" value="NO_sig/Golgi_transp_ligand-bd"/>
</dbReference>
<dbReference type="Pfam" id="PF10702">
    <property type="entry name" value="DUF2507"/>
    <property type="match status" value="1"/>
</dbReference>
<sequence>MSKKLNMDQLQTIQMNGFAYELLRDEVLPDLMGKELDRILYWAGKSLARRYPLTSMEEIISFFEHAGWGHLLVVSENKHEMELQLSGPLITERYRDKRNHTYQLEAGFLAQQVQQLRGALTETYEEQKRRADKVVFTMKWDSKDITEA</sequence>
<dbReference type="SUPFAM" id="SSF111126">
    <property type="entry name" value="Ligand-binding domain in the NO signalling and Golgi transport"/>
    <property type="match status" value="1"/>
</dbReference>
<dbReference type="InterPro" id="IPR019642">
    <property type="entry name" value="DUF2507"/>
</dbReference>
<dbReference type="Gene3D" id="3.30.1380.20">
    <property type="entry name" value="Trafficking protein particle complex subunit 3"/>
    <property type="match status" value="1"/>
</dbReference>
<comment type="caution">
    <text evidence="1">The sequence shown here is derived from an EMBL/GenBank/DDBJ whole genome shotgun (WGS) entry which is preliminary data.</text>
</comment>
<dbReference type="AlphaFoldDB" id="A0AA42BPB3"/>
<proteinExistence type="predicted"/>
<organism evidence="1 2">
    <name type="scientific">Ectobacillus ponti</name>
    <dbReference type="NCBI Taxonomy" id="2961894"/>
    <lineage>
        <taxon>Bacteria</taxon>
        <taxon>Bacillati</taxon>
        <taxon>Bacillota</taxon>
        <taxon>Bacilli</taxon>
        <taxon>Bacillales</taxon>
        <taxon>Bacillaceae</taxon>
        <taxon>Ectobacillus</taxon>
    </lineage>
</organism>
<accession>A0AA42BPB3</accession>
<keyword evidence="2" id="KW-1185">Reference proteome</keyword>